<organism evidence="2 3">
    <name type="scientific">Collinsella stercoris DSM 13279</name>
    <dbReference type="NCBI Taxonomy" id="445975"/>
    <lineage>
        <taxon>Bacteria</taxon>
        <taxon>Bacillati</taxon>
        <taxon>Actinomycetota</taxon>
        <taxon>Coriobacteriia</taxon>
        <taxon>Coriobacteriales</taxon>
        <taxon>Coriobacteriaceae</taxon>
        <taxon>Collinsella</taxon>
    </lineage>
</organism>
<reference evidence="2 3" key="2">
    <citation type="submission" date="2008-10" db="EMBL/GenBank/DDBJ databases">
        <authorList>
            <person name="Fulton L."/>
            <person name="Clifton S."/>
            <person name="Fulton B."/>
            <person name="Xu J."/>
            <person name="Minx P."/>
            <person name="Pepin K.H."/>
            <person name="Johnson M."/>
            <person name="Thiruvilangam P."/>
            <person name="Bhonagiri V."/>
            <person name="Nash W.E."/>
            <person name="Mardis E.R."/>
            <person name="Wilson R.K."/>
        </authorList>
    </citation>
    <scope>NUCLEOTIDE SEQUENCE [LARGE SCALE GENOMIC DNA]</scope>
    <source>
        <strain evidence="2 3">DSM 13279</strain>
    </source>
</reference>
<dbReference type="Proteomes" id="UP000003560">
    <property type="component" value="Unassembled WGS sequence"/>
</dbReference>
<evidence type="ECO:0000313" key="3">
    <source>
        <dbReference type="Proteomes" id="UP000003560"/>
    </source>
</evidence>
<reference evidence="2 3" key="1">
    <citation type="submission" date="2008-10" db="EMBL/GenBank/DDBJ databases">
        <title>Draft genome sequence of Collinsella stercoris (DSM 13279).</title>
        <authorList>
            <person name="Sudarsanam P."/>
            <person name="Ley R."/>
            <person name="Guruge J."/>
            <person name="Turnbaugh P.J."/>
            <person name="Mahowald M."/>
            <person name="Liep D."/>
            <person name="Gordon J."/>
        </authorList>
    </citation>
    <scope>NUCLEOTIDE SEQUENCE [LARGE SCALE GENOMIC DNA]</scope>
    <source>
        <strain evidence="2 3">DSM 13279</strain>
    </source>
</reference>
<dbReference type="EMBL" id="ABXJ01000069">
    <property type="protein sequence ID" value="EEA90512.1"/>
    <property type="molecule type" value="Genomic_DNA"/>
</dbReference>
<sequence length="72" mass="7874">MRAIAICLLINVIVKLISPKLPTMYLFSGVIELESSGPSLDLLSLFMSGFFFVLSSIFQYGAAVQNDSDEIV</sequence>
<protein>
    <recommendedName>
        <fullName evidence="4">DUF2975 domain-containing protein</fullName>
    </recommendedName>
</protein>
<keyword evidence="1" id="KW-0812">Transmembrane</keyword>
<proteinExistence type="predicted"/>
<dbReference type="HOGENOM" id="CLU_2715434_0_0_11"/>
<keyword evidence="3" id="KW-1185">Reference proteome</keyword>
<evidence type="ECO:0000256" key="1">
    <source>
        <dbReference type="SAM" id="Phobius"/>
    </source>
</evidence>
<keyword evidence="1" id="KW-1133">Transmembrane helix</keyword>
<feature type="transmembrane region" description="Helical" evidence="1">
    <location>
        <begin position="43"/>
        <end position="63"/>
    </location>
</feature>
<evidence type="ECO:0000313" key="2">
    <source>
        <dbReference type="EMBL" id="EEA90512.1"/>
    </source>
</evidence>
<keyword evidence="1" id="KW-0472">Membrane</keyword>
<dbReference type="AlphaFoldDB" id="B6GB18"/>
<accession>B6GB18</accession>
<evidence type="ECO:0008006" key="4">
    <source>
        <dbReference type="Google" id="ProtNLM"/>
    </source>
</evidence>
<name>B6GB18_9ACTN</name>
<gene>
    <name evidence="2" type="ORF">COLSTE_01271</name>
</gene>
<comment type="caution">
    <text evidence="2">The sequence shown here is derived from an EMBL/GenBank/DDBJ whole genome shotgun (WGS) entry which is preliminary data.</text>
</comment>